<evidence type="ECO:0000256" key="1">
    <source>
        <dbReference type="SAM" id="MobiDB-lite"/>
    </source>
</evidence>
<proteinExistence type="predicted"/>
<keyword evidence="3" id="KW-1185">Reference proteome</keyword>
<evidence type="ECO:0000313" key="2">
    <source>
        <dbReference type="EMBL" id="KAK6005111.1"/>
    </source>
</evidence>
<sequence length="376" mass="39941">MDRAQTVRSPLDQLEAQVNLVLEHTGRLFANNARNHGQINNPLRLKQVIAGANNNFHDALDQLEGELALARAVMRRDLAVYRTQRAARMNPEAANTAKPASGADNTTAISLDDDIVMGESPLETAKPSPPKEPVSLSEGEQTNKPTSPLHLDIPGQDHQAAGHPGDENTGTYSNFDFESLFNDPSSAGAASRASPKDIPVPTPPPTQSEEAPPANPSVQDTKPPPVRTMTIPDDEPIKPASFNNANDDFDFADLTNFGPADTDMQDTDGISSLLPGLESYANSGGGNGGTDPNGQSAPADFDIFDAAGVGDFGSAPQQQDQKGDAKQDAQEQPDMGNRDDTFDDIMNFTEFDLGDFSGSATGEGGESKFDASFFDI</sequence>
<protein>
    <submittedName>
        <fullName evidence="2">Uncharacterized protein</fullName>
    </submittedName>
</protein>
<evidence type="ECO:0000313" key="3">
    <source>
        <dbReference type="Proteomes" id="UP001341245"/>
    </source>
</evidence>
<reference evidence="2 3" key="1">
    <citation type="submission" date="2023-11" db="EMBL/GenBank/DDBJ databases">
        <title>Draft genome sequence and annotation of the polyextremotolerant black yeast-like fungus Aureobasidium pullulans NRRL 62042.</title>
        <authorList>
            <person name="Dielentheis-Frenken M.R.E."/>
            <person name="Wibberg D."/>
            <person name="Blank L.M."/>
            <person name="Tiso T."/>
        </authorList>
    </citation>
    <scope>NUCLEOTIDE SEQUENCE [LARGE SCALE GENOMIC DNA]</scope>
    <source>
        <strain evidence="2 3">NRRL 62042</strain>
    </source>
</reference>
<dbReference type="Proteomes" id="UP001341245">
    <property type="component" value="Unassembled WGS sequence"/>
</dbReference>
<accession>A0ABR0TM02</accession>
<comment type="caution">
    <text evidence="2">The sequence shown here is derived from an EMBL/GenBank/DDBJ whole genome shotgun (WGS) entry which is preliminary data.</text>
</comment>
<dbReference type="EMBL" id="JASGXD010000006">
    <property type="protein sequence ID" value="KAK6005111.1"/>
    <property type="molecule type" value="Genomic_DNA"/>
</dbReference>
<feature type="compositionally biased region" description="Low complexity" evidence="1">
    <location>
        <begin position="242"/>
        <end position="257"/>
    </location>
</feature>
<feature type="region of interest" description="Disordered" evidence="1">
    <location>
        <begin position="119"/>
        <end position="343"/>
    </location>
</feature>
<name>A0ABR0TM02_AURPU</name>
<gene>
    <name evidence="2" type="ORF">QM012_007890</name>
</gene>
<organism evidence="2 3">
    <name type="scientific">Aureobasidium pullulans</name>
    <name type="common">Black yeast</name>
    <name type="synonym">Pullularia pullulans</name>
    <dbReference type="NCBI Taxonomy" id="5580"/>
    <lineage>
        <taxon>Eukaryota</taxon>
        <taxon>Fungi</taxon>
        <taxon>Dikarya</taxon>
        <taxon>Ascomycota</taxon>
        <taxon>Pezizomycotina</taxon>
        <taxon>Dothideomycetes</taxon>
        <taxon>Dothideomycetidae</taxon>
        <taxon>Dothideales</taxon>
        <taxon>Saccotheciaceae</taxon>
        <taxon>Aureobasidium</taxon>
    </lineage>
</organism>
<feature type="region of interest" description="Disordered" evidence="1">
    <location>
        <begin position="356"/>
        <end position="376"/>
    </location>
</feature>